<evidence type="ECO:0000313" key="2">
    <source>
        <dbReference type="EMBL" id="MDT0328370.1"/>
    </source>
</evidence>
<dbReference type="EMBL" id="JAVREP010000004">
    <property type="protein sequence ID" value="MDT0328370.1"/>
    <property type="molecule type" value="Genomic_DNA"/>
</dbReference>
<keyword evidence="3" id="KW-1185">Reference proteome</keyword>
<feature type="domain" description="DUF397" evidence="1">
    <location>
        <begin position="4"/>
        <end position="53"/>
    </location>
</feature>
<evidence type="ECO:0000259" key="1">
    <source>
        <dbReference type="Pfam" id="PF04149"/>
    </source>
</evidence>
<evidence type="ECO:0000313" key="3">
    <source>
        <dbReference type="Proteomes" id="UP001183390"/>
    </source>
</evidence>
<dbReference type="RefSeq" id="WP_311511100.1">
    <property type="nucleotide sequence ID" value="NZ_JAVREP010000004.1"/>
</dbReference>
<sequence length="57" mass="6296">MNDSWSKSSYSPNSGNCVECRWTGEAQMRDTKNREAGRLAFSGVEWAALLNSVAVAR</sequence>
<protein>
    <submittedName>
        <fullName evidence="2">DUF397 domain-containing protein</fullName>
    </submittedName>
</protein>
<dbReference type="Proteomes" id="UP001183390">
    <property type="component" value="Unassembled WGS sequence"/>
</dbReference>
<organism evidence="2 3">
    <name type="scientific">Nocardiopsis lambiniae</name>
    <dbReference type="NCBI Taxonomy" id="3075539"/>
    <lineage>
        <taxon>Bacteria</taxon>
        <taxon>Bacillati</taxon>
        <taxon>Actinomycetota</taxon>
        <taxon>Actinomycetes</taxon>
        <taxon>Streptosporangiales</taxon>
        <taxon>Nocardiopsidaceae</taxon>
        <taxon>Nocardiopsis</taxon>
    </lineage>
</organism>
<gene>
    <name evidence="2" type="ORF">RM479_08085</name>
</gene>
<dbReference type="InterPro" id="IPR007278">
    <property type="entry name" value="DUF397"/>
</dbReference>
<proteinExistence type="predicted"/>
<name>A0ABU2M884_9ACTN</name>
<dbReference type="Pfam" id="PF04149">
    <property type="entry name" value="DUF397"/>
    <property type="match status" value="1"/>
</dbReference>
<accession>A0ABU2M884</accession>
<reference evidence="3" key="1">
    <citation type="submission" date="2023-07" db="EMBL/GenBank/DDBJ databases">
        <title>30 novel species of actinomycetes from the DSMZ collection.</title>
        <authorList>
            <person name="Nouioui I."/>
        </authorList>
    </citation>
    <scope>NUCLEOTIDE SEQUENCE [LARGE SCALE GENOMIC DNA]</scope>
    <source>
        <strain evidence="3">DSM 44743</strain>
    </source>
</reference>
<comment type="caution">
    <text evidence="2">The sequence shown here is derived from an EMBL/GenBank/DDBJ whole genome shotgun (WGS) entry which is preliminary data.</text>
</comment>